<dbReference type="SUPFAM" id="SSF54427">
    <property type="entry name" value="NTF2-like"/>
    <property type="match status" value="1"/>
</dbReference>
<evidence type="ECO:0000313" key="1">
    <source>
        <dbReference type="EMBL" id="MDR6842528.1"/>
    </source>
</evidence>
<reference evidence="1 2" key="1">
    <citation type="submission" date="2023-07" db="EMBL/GenBank/DDBJ databases">
        <title>Sorghum-associated microbial communities from plants grown in Nebraska, USA.</title>
        <authorList>
            <person name="Schachtman D."/>
        </authorList>
    </citation>
    <scope>NUCLEOTIDE SEQUENCE [LARGE SCALE GENOMIC DNA]</scope>
    <source>
        <strain evidence="1 2">BE107</strain>
    </source>
</reference>
<evidence type="ECO:0008006" key="3">
    <source>
        <dbReference type="Google" id="ProtNLM"/>
    </source>
</evidence>
<dbReference type="Gene3D" id="3.10.450.50">
    <property type="match status" value="1"/>
</dbReference>
<dbReference type="RefSeq" id="WP_310094649.1">
    <property type="nucleotide sequence ID" value="NZ_JAVDTT010000003.1"/>
</dbReference>
<evidence type="ECO:0000313" key="2">
    <source>
        <dbReference type="Proteomes" id="UP001254759"/>
    </source>
</evidence>
<gene>
    <name evidence="1" type="ORF">J2W94_002822</name>
</gene>
<comment type="caution">
    <text evidence="1">The sequence shown here is derived from an EMBL/GenBank/DDBJ whole genome shotgun (WGS) entry which is preliminary data.</text>
</comment>
<accession>A0ABU1RUS7</accession>
<organism evidence="1 2">
    <name type="scientific">Pseudoxanthomonas sacheonensis</name>
    <dbReference type="NCBI Taxonomy" id="443615"/>
    <lineage>
        <taxon>Bacteria</taxon>
        <taxon>Pseudomonadati</taxon>
        <taxon>Pseudomonadota</taxon>
        <taxon>Gammaproteobacteria</taxon>
        <taxon>Lysobacterales</taxon>
        <taxon>Lysobacteraceae</taxon>
        <taxon>Pseudoxanthomonas</taxon>
    </lineage>
</organism>
<dbReference type="EMBL" id="JAVDTT010000003">
    <property type="protein sequence ID" value="MDR6842528.1"/>
    <property type="molecule type" value="Genomic_DNA"/>
</dbReference>
<keyword evidence="2" id="KW-1185">Reference proteome</keyword>
<proteinExistence type="predicted"/>
<protein>
    <recommendedName>
        <fullName evidence="3">SnoaL-like domain-containing protein</fullName>
    </recommendedName>
</protein>
<name>A0ABU1RUS7_9GAMM</name>
<dbReference type="Proteomes" id="UP001254759">
    <property type="component" value="Unassembled WGS sequence"/>
</dbReference>
<dbReference type="InterPro" id="IPR032710">
    <property type="entry name" value="NTF2-like_dom_sf"/>
</dbReference>
<sequence length="123" mass="13630">MENISPAVLLEQCLNNVWNEKDAGTRESWLNRVYHERVRLYEPDREEAIEGIGAIAATVTKVMGGFPEDFRFVVQGSPSGHHGIGVARWHGESQGKVLLTGSDAIKVENGLIVEQYIFIDPAP</sequence>